<evidence type="ECO:0000313" key="11">
    <source>
        <dbReference type="Proteomes" id="UP000094389"/>
    </source>
</evidence>
<feature type="chain" id="PRO_5009162598" evidence="8">
    <location>
        <begin position="21"/>
        <end position="487"/>
    </location>
</feature>
<protein>
    <submittedName>
        <fullName evidence="10">Subtilisin-like protein</fullName>
    </submittedName>
</protein>
<feature type="compositionally biased region" description="Acidic residues" evidence="7">
    <location>
        <begin position="450"/>
        <end position="465"/>
    </location>
</feature>
<feature type="active site" description="Charge relay system" evidence="5">
    <location>
        <position position="195"/>
    </location>
</feature>
<dbReference type="PROSITE" id="PS51892">
    <property type="entry name" value="SUBTILASE"/>
    <property type="match status" value="1"/>
</dbReference>
<keyword evidence="4 5" id="KW-0720">Serine protease</keyword>
<dbReference type="InterPro" id="IPR036852">
    <property type="entry name" value="Peptidase_S8/S53_dom_sf"/>
</dbReference>
<dbReference type="InterPro" id="IPR000209">
    <property type="entry name" value="Peptidase_S8/S53_dom"/>
</dbReference>
<evidence type="ECO:0000259" key="9">
    <source>
        <dbReference type="Pfam" id="PF00082"/>
    </source>
</evidence>
<dbReference type="OrthoDB" id="206201at2759"/>
<evidence type="ECO:0000256" key="3">
    <source>
        <dbReference type="ARBA" id="ARBA00022801"/>
    </source>
</evidence>
<dbReference type="GeneID" id="30988021"/>
<evidence type="ECO:0000256" key="4">
    <source>
        <dbReference type="ARBA" id="ARBA00022825"/>
    </source>
</evidence>
<dbReference type="InterPro" id="IPR023827">
    <property type="entry name" value="Peptidase_S8_Asp-AS"/>
</dbReference>
<dbReference type="SUPFAM" id="SSF52743">
    <property type="entry name" value="Subtilisin-like"/>
    <property type="match status" value="1"/>
</dbReference>
<dbReference type="InterPro" id="IPR015500">
    <property type="entry name" value="Peptidase_S8_subtilisin-rel"/>
</dbReference>
<dbReference type="GO" id="GO:0006508">
    <property type="term" value="P:proteolysis"/>
    <property type="evidence" value="ECO:0007669"/>
    <property type="project" value="UniProtKB-KW"/>
</dbReference>
<evidence type="ECO:0000256" key="8">
    <source>
        <dbReference type="SAM" id="SignalP"/>
    </source>
</evidence>
<evidence type="ECO:0000256" key="2">
    <source>
        <dbReference type="ARBA" id="ARBA00022670"/>
    </source>
</evidence>
<dbReference type="Gene3D" id="3.40.50.200">
    <property type="entry name" value="Peptidase S8/S53 domain"/>
    <property type="match status" value="1"/>
</dbReference>
<feature type="active site" description="Charge relay system" evidence="5">
    <location>
        <position position="164"/>
    </location>
</feature>
<dbReference type="RefSeq" id="XP_020071214.1">
    <property type="nucleotide sequence ID" value="XM_020213625.1"/>
</dbReference>
<dbReference type="GO" id="GO:0004252">
    <property type="term" value="F:serine-type endopeptidase activity"/>
    <property type="evidence" value="ECO:0007669"/>
    <property type="project" value="UniProtKB-UniRule"/>
</dbReference>
<organism evidence="10 11">
    <name type="scientific">Cyberlindnera jadinii (strain ATCC 18201 / CBS 1600 / BCRC 20928 / JCM 3617 / NBRC 0987 / NRRL Y-1542)</name>
    <name type="common">Torula yeast</name>
    <name type="synonym">Candida utilis</name>
    <dbReference type="NCBI Taxonomy" id="983966"/>
    <lineage>
        <taxon>Eukaryota</taxon>
        <taxon>Fungi</taxon>
        <taxon>Dikarya</taxon>
        <taxon>Ascomycota</taxon>
        <taxon>Saccharomycotina</taxon>
        <taxon>Saccharomycetes</taxon>
        <taxon>Phaffomycetales</taxon>
        <taxon>Phaffomycetaceae</taxon>
        <taxon>Cyberlindnera</taxon>
    </lineage>
</organism>
<evidence type="ECO:0000313" key="10">
    <source>
        <dbReference type="EMBL" id="ODV74175.1"/>
    </source>
</evidence>
<dbReference type="EMBL" id="KV453928">
    <property type="protein sequence ID" value="ODV74175.1"/>
    <property type="molecule type" value="Genomic_DNA"/>
</dbReference>
<dbReference type="PROSITE" id="PS00136">
    <property type="entry name" value="SUBTILASE_ASP"/>
    <property type="match status" value="1"/>
</dbReference>
<dbReference type="InterPro" id="IPR034193">
    <property type="entry name" value="PCSK9_ProteinaseK-like"/>
</dbReference>
<evidence type="ECO:0000256" key="7">
    <source>
        <dbReference type="SAM" id="MobiDB-lite"/>
    </source>
</evidence>
<gene>
    <name evidence="10" type="ORF">CYBJADRAFT_161628</name>
</gene>
<feature type="region of interest" description="Disordered" evidence="7">
    <location>
        <begin position="431"/>
        <end position="487"/>
    </location>
</feature>
<name>A0A1E4S3W2_CYBJN</name>
<comment type="similarity">
    <text evidence="1 5 6">Belongs to the peptidase S8 family.</text>
</comment>
<evidence type="ECO:0000256" key="1">
    <source>
        <dbReference type="ARBA" id="ARBA00011073"/>
    </source>
</evidence>
<dbReference type="PRINTS" id="PR00723">
    <property type="entry name" value="SUBTILISIN"/>
</dbReference>
<dbReference type="AlphaFoldDB" id="A0A1E4S3W2"/>
<dbReference type="InterPro" id="IPR050131">
    <property type="entry name" value="Peptidase_S8_subtilisin-like"/>
</dbReference>
<dbReference type="Proteomes" id="UP000094389">
    <property type="component" value="Unassembled WGS sequence"/>
</dbReference>
<keyword evidence="3 5" id="KW-0378">Hydrolase</keyword>
<dbReference type="FunFam" id="3.40.50.200:FF:000007">
    <property type="entry name" value="Subtilisin-like serine protease"/>
    <property type="match status" value="1"/>
</dbReference>
<dbReference type="PROSITE" id="PS00138">
    <property type="entry name" value="SUBTILASE_SER"/>
    <property type="match status" value="1"/>
</dbReference>
<dbReference type="InterPro" id="IPR023828">
    <property type="entry name" value="Peptidase_S8_Ser-AS"/>
</dbReference>
<reference evidence="10 11" key="1">
    <citation type="journal article" date="2016" name="Proc. Natl. Acad. Sci. U.S.A.">
        <title>Comparative genomics of biotechnologically important yeasts.</title>
        <authorList>
            <person name="Riley R."/>
            <person name="Haridas S."/>
            <person name="Wolfe K.H."/>
            <person name="Lopes M.R."/>
            <person name="Hittinger C.T."/>
            <person name="Goeker M."/>
            <person name="Salamov A.A."/>
            <person name="Wisecaver J.H."/>
            <person name="Long T.M."/>
            <person name="Calvey C.H."/>
            <person name="Aerts A.L."/>
            <person name="Barry K.W."/>
            <person name="Choi C."/>
            <person name="Clum A."/>
            <person name="Coughlan A.Y."/>
            <person name="Deshpande S."/>
            <person name="Douglass A.P."/>
            <person name="Hanson S.J."/>
            <person name="Klenk H.-P."/>
            <person name="LaButti K.M."/>
            <person name="Lapidus A."/>
            <person name="Lindquist E.A."/>
            <person name="Lipzen A.M."/>
            <person name="Meier-Kolthoff J.P."/>
            <person name="Ohm R.A."/>
            <person name="Otillar R.P."/>
            <person name="Pangilinan J.L."/>
            <person name="Peng Y."/>
            <person name="Rokas A."/>
            <person name="Rosa C.A."/>
            <person name="Scheuner C."/>
            <person name="Sibirny A.A."/>
            <person name="Slot J.C."/>
            <person name="Stielow J.B."/>
            <person name="Sun H."/>
            <person name="Kurtzman C.P."/>
            <person name="Blackwell M."/>
            <person name="Grigoriev I.V."/>
            <person name="Jeffries T.W."/>
        </authorList>
    </citation>
    <scope>NUCLEOTIDE SEQUENCE [LARGE SCALE GENOMIC DNA]</scope>
    <source>
        <strain evidence="11">ATCC 18201 / CBS 1600 / BCRC 20928 / JCM 3617 / NBRC 0987 / NRRL Y-1542</strain>
    </source>
</reference>
<dbReference type="Pfam" id="PF00082">
    <property type="entry name" value="Peptidase_S8"/>
    <property type="match status" value="1"/>
</dbReference>
<dbReference type="STRING" id="983966.A0A1E4S3W2"/>
<dbReference type="OMA" id="YWASPAS"/>
<evidence type="ECO:0000256" key="5">
    <source>
        <dbReference type="PROSITE-ProRule" id="PRU01240"/>
    </source>
</evidence>
<feature type="compositionally biased region" description="Polar residues" evidence="7">
    <location>
        <begin position="478"/>
        <end position="487"/>
    </location>
</feature>
<dbReference type="InterPro" id="IPR022398">
    <property type="entry name" value="Peptidase_S8_His-AS"/>
</dbReference>
<dbReference type="CDD" id="cd04077">
    <property type="entry name" value="Peptidases_S8_PCSK9_ProteinaseK_like"/>
    <property type="match status" value="1"/>
</dbReference>
<sequence>MRFFNIMMSGTVLMSSMASAGFFVQLKTPATLEKLLAQDDSLKASSHVRPFIQKVFSFGDFEGFSGNFSKLMVRRLIKNDLVKNIVRDTTVNVFGTISHDYREVSDTELTTFQADPWDGFGTQTMAPRHLASLSRQGSLPFNETVNYYYDPKHQGQDVTVYVIDTGVFKDHPEFGGRVLEQKTFVGGDVGDNNGHGTHVAGVVASRTFGVAKKANIVDLKVLDPRGSGSLTNVLAAIEYACKRRAESNTKGIINLSLGSLKNNVLNAAIEAASHSGMVIVAAAGNFASDSCRASPASAEGVISVGAFDDKTDEMASFTNHGPCIDVLASGVDVFSVSHNELEIPAVMSGTSMSAPAISGLAAVLLSQGVEPREIKGKLIEYSRCNRIKNTIHKTPNRAAFNGVNRDDDEYPQSSMYNPSIHGIQAQPVYSKVEGQSQDNMSSDTVFAASEDSDSDRDDIPQEFDVPDGQYLYRREQPAGSSSKLIWV</sequence>
<feature type="active site" description="Charge relay system" evidence="5">
    <location>
        <position position="351"/>
    </location>
</feature>
<keyword evidence="2 5" id="KW-0645">Protease</keyword>
<keyword evidence="11" id="KW-1185">Reference proteome</keyword>
<dbReference type="PROSITE" id="PS00137">
    <property type="entry name" value="SUBTILASE_HIS"/>
    <property type="match status" value="1"/>
</dbReference>
<feature type="domain" description="Peptidase S8/S53" evidence="9">
    <location>
        <begin position="155"/>
        <end position="381"/>
    </location>
</feature>
<accession>A0A1E4S3W2</accession>
<feature type="signal peptide" evidence="8">
    <location>
        <begin position="1"/>
        <end position="20"/>
    </location>
</feature>
<proteinExistence type="inferred from homology"/>
<evidence type="ECO:0000256" key="6">
    <source>
        <dbReference type="RuleBase" id="RU003355"/>
    </source>
</evidence>
<dbReference type="PANTHER" id="PTHR43806:SF13">
    <property type="entry name" value="SUBTILASE-TYPE PROTEINASE RRT12"/>
    <property type="match status" value="1"/>
</dbReference>
<keyword evidence="8" id="KW-0732">Signal</keyword>
<dbReference type="PANTHER" id="PTHR43806">
    <property type="entry name" value="PEPTIDASE S8"/>
    <property type="match status" value="1"/>
</dbReference>
<feature type="compositionally biased region" description="Polar residues" evidence="7">
    <location>
        <begin position="433"/>
        <end position="444"/>
    </location>
</feature>